<feature type="compositionally biased region" description="Polar residues" evidence="1">
    <location>
        <begin position="52"/>
        <end position="77"/>
    </location>
</feature>
<gene>
    <name evidence="2" type="ORF">BLNAU_21741</name>
</gene>
<keyword evidence="3" id="KW-1185">Reference proteome</keyword>
<accession>A0ABQ9WY34</accession>
<sequence length="77" mass="7964">MLPLSKCSTLSICNNGCRMISVSPGHAVPPSCPQSLPLEESPDGVRPDADLPSTTLLPSSNPTHPIQPQIASGCVQS</sequence>
<comment type="caution">
    <text evidence="2">The sequence shown here is derived from an EMBL/GenBank/DDBJ whole genome shotgun (WGS) entry which is preliminary data.</text>
</comment>
<name>A0ABQ9WY34_9EUKA</name>
<organism evidence="2 3">
    <name type="scientific">Blattamonas nauphoetae</name>
    <dbReference type="NCBI Taxonomy" id="2049346"/>
    <lineage>
        <taxon>Eukaryota</taxon>
        <taxon>Metamonada</taxon>
        <taxon>Preaxostyla</taxon>
        <taxon>Oxymonadida</taxon>
        <taxon>Blattamonas</taxon>
    </lineage>
</organism>
<evidence type="ECO:0000313" key="2">
    <source>
        <dbReference type="EMBL" id="KAK2943316.1"/>
    </source>
</evidence>
<feature type="region of interest" description="Disordered" evidence="1">
    <location>
        <begin position="28"/>
        <end position="77"/>
    </location>
</feature>
<dbReference type="Proteomes" id="UP001281761">
    <property type="component" value="Unassembled WGS sequence"/>
</dbReference>
<reference evidence="2 3" key="1">
    <citation type="journal article" date="2022" name="bioRxiv">
        <title>Genomics of Preaxostyla Flagellates Illuminates Evolutionary Transitions and the Path Towards Mitochondrial Loss.</title>
        <authorList>
            <person name="Novak L.V.F."/>
            <person name="Treitli S.C."/>
            <person name="Pyrih J."/>
            <person name="Halakuc P."/>
            <person name="Pipaliya S.V."/>
            <person name="Vacek V."/>
            <person name="Brzon O."/>
            <person name="Soukal P."/>
            <person name="Eme L."/>
            <person name="Dacks J.B."/>
            <person name="Karnkowska A."/>
            <person name="Elias M."/>
            <person name="Hampl V."/>
        </authorList>
    </citation>
    <scope>NUCLEOTIDE SEQUENCE [LARGE SCALE GENOMIC DNA]</scope>
    <source>
        <strain evidence="2">NAU3</strain>
        <tissue evidence="2">Gut</tissue>
    </source>
</reference>
<proteinExistence type="predicted"/>
<evidence type="ECO:0000313" key="3">
    <source>
        <dbReference type="Proteomes" id="UP001281761"/>
    </source>
</evidence>
<evidence type="ECO:0000256" key="1">
    <source>
        <dbReference type="SAM" id="MobiDB-lite"/>
    </source>
</evidence>
<protein>
    <submittedName>
        <fullName evidence="2">Uncharacterized protein</fullName>
    </submittedName>
</protein>
<dbReference type="EMBL" id="JARBJD010000352">
    <property type="protein sequence ID" value="KAK2943316.1"/>
    <property type="molecule type" value="Genomic_DNA"/>
</dbReference>